<organism evidence="5 6">
    <name type="scientific">Aeromicrobium endophyticum</name>
    <dbReference type="NCBI Taxonomy" id="2292704"/>
    <lineage>
        <taxon>Bacteria</taxon>
        <taxon>Bacillati</taxon>
        <taxon>Actinomycetota</taxon>
        <taxon>Actinomycetes</taxon>
        <taxon>Propionibacteriales</taxon>
        <taxon>Nocardioidaceae</taxon>
        <taxon>Aeromicrobium</taxon>
    </lineage>
</organism>
<dbReference type="AlphaFoldDB" id="A0A371PBG1"/>
<dbReference type="Pfam" id="PF07729">
    <property type="entry name" value="FCD"/>
    <property type="match status" value="1"/>
</dbReference>
<dbReference type="Pfam" id="PF00392">
    <property type="entry name" value="GntR"/>
    <property type="match status" value="1"/>
</dbReference>
<dbReference type="SUPFAM" id="SSF46785">
    <property type="entry name" value="Winged helix' DNA-binding domain"/>
    <property type="match status" value="1"/>
</dbReference>
<dbReference type="InterPro" id="IPR008920">
    <property type="entry name" value="TF_FadR/GntR_C"/>
</dbReference>
<dbReference type="PROSITE" id="PS50949">
    <property type="entry name" value="HTH_GNTR"/>
    <property type="match status" value="1"/>
</dbReference>
<evidence type="ECO:0000256" key="2">
    <source>
        <dbReference type="ARBA" id="ARBA00023125"/>
    </source>
</evidence>
<dbReference type="SMART" id="SM00345">
    <property type="entry name" value="HTH_GNTR"/>
    <property type="match status" value="1"/>
</dbReference>
<keyword evidence="3" id="KW-0804">Transcription</keyword>
<dbReference type="Gene3D" id="1.20.120.530">
    <property type="entry name" value="GntR ligand-binding domain-like"/>
    <property type="match status" value="1"/>
</dbReference>
<reference evidence="5 6" key="1">
    <citation type="submission" date="2018-08" db="EMBL/GenBank/DDBJ databases">
        <title>Aeromicrobium sp. M2KJ-4, whole genome shotgun sequence.</title>
        <authorList>
            <person name="Tuo L."/>
        </authorList>
    </citation>
    <scope>NUCLEOTIDE SEQUENCE [LARGE SCALE GENOMIC DNA]</scope>
    <source>
        <strain evidence="5 6">M2KJ-4</strain>
    </source>
</reference>
<comment type="caution">
    <text evidence="5">The sequence shown here is derived from an EMBL/GenBank/DDBJ whole genome shotgun (WGS) entry which is preliminary data.</text>
</comment>
<dbReference type="GO" id="GO:0003677">
    <property type="term" value="F:DNA binding"/>
    <property type="evidence" value="ECO:0007669"/>
    <property type="project" value="UniProtKB-KW"/>
</dbReference>
<evidence type="ECO:0000256" key="1">
    <source>
        <dbReference type="ARBA" id="ARBA00023015"/>
    </source>
</evidence>
<dbReference type="PANTHER" id="PTHR43537">
    <property type="entry name" value="TRANSCRIPTIONAL REGULATOR, GNTR FAMILY"/>
    <property type="match status" value="1"/>
</dbReference>
<proteinExistence type="predicted"/>
<accession>A0A371PBG1</accession>
<evidence type="ECO:0000313" key="5">
    <source>
        <dbReference type="EMBL" id="REK73269.1"/>
    </source>
</evidence>
<name>A0A371PBG1_9ACTN</name>
<dbReference type="CDD" id="cd07377">
    <property type="entry name" value="WHTH_GntR"/>
    <property type="match status" value="1"/>
</dbReference>
<dbReference type="SMART" id="SM00895">
    <property type="entry name" value="FCD"/>
    <property type="match status" value="1"/>
</dbReference>
<protein>
    <submittedName>
        <fullName evidence="5">GntR family transcriptional regulator</fullName>
    </submittedName>
</protein>
<dbReference type="InterPro" id="IPR036390">
    <property type="entry name" value="WH_DNA-bd_sf"/>
</dbReference>
<keyword evidence="6" id="KW-1185">Reference proteome</keyword>
<dbReference type="SUPFAM" id="SSF48008">
    <property type="entry name" value="GntR ligand-binding domain-like"/>
    <property type="match status" value="1"/>
</dbReference>
<dbReference type="InterPro" id="IPR036388">
    <property type="entry name" value="WH-like_DNA-bd_sf"/>
</dbReference>
<dbReference type="EMBL" id="QUBR01000001">
    <property type="protein sequence ID" value="REK73269.1"/>
    <property type="molecule type" value="Genomic_DNA"/>
</dbReference>
<keyword evidence="2" id="KW-0238">DNA-binding</keyword>
<keyword evidence="1" id="KW-0805">Transcription regulation</keyword>
<dbReference type="InterPro" id="IPR000524">
    <property type="entry name" value="Tscrpt_reg_HTH_GntR"/>
</dbReference>
<dbReference type="GO" id="GO:0003700">
    <property type="term" value="F:DNA-binding transcription factor activity"/>
    <property type="evidence" value="ECO:0007669"/>
    <property type="project" value="InterPro"/>
</dbReference>
<dbReference type="Proteomes" id="UP000265581">
    <property type="component" value="Unassembled WGS sequence"/>
</dbReference>
<feature type="domain" description="HTH gntR-type" evidence="4">
    <location>
        <begin position="5"/>
        <end position="72"/>
    </location>
</feature>
<sequence>MTRDGTFSRRTEVVIREMILDGTIPPGERLNEVALASALGISRGPLREAIQRLAGEGLLTMISHRGAFVRTFEAREIDELYDMRCAYEMYAARLICQRADDEQLAGLESFVADTGLAMDDTNGRYPPDRDFHRRLLALAGNATLERAALDTQDQISLARSMSAKAPTRAKAALGEHEAIVAALRSRDADTAVLLVQEHLEHARRGALAALGFTDDPRKGNETP</sequence>
<evidence type="ECO:0000256" key="3">
    <source>
        <dbReference type="ARBA" id="ARBA00023163"/>
    </source>
</evidence>
<dbReference type="PANTHER" id="PTHR43537:SF45">
    <property type="entry name" value="GNTR FAMILY REGULATORY PROTEIN"/>
    <property type="match status" value="1"/>
</dbReference>
<dbReference type="Gene3D" id="1.10.10.10">
    <property type="entry name" value="Winged helix-like DNA-binding domain superfamily/Winged helix DNA-binding domain"/>
    <property type="match status" value="1"/>
</dbReference>
<gene>
    <name evidence="5" type="ORF">DX116_06815</name>
</gene>
<evidence type="ECO:0000259" key="4">
    <source>
        <dbReference type="PROSITE" id="PS50949"/>
    </source>
</evidence>
<dbReference type="InterPro" id="IPR011711">
    <property type="entry name" value="GntR_C"/>
</dbReference>
<evidence type="ECO:0000313" key="6">
    <source>
        <dbReference type="Proteomes" id="UP000265581"/>
    </source>
</evidence>